<keyword evidence="5 6" id="KW-0968">Cytoplasmic vesicle</keyword>
<keyword evidence="1 6" id="KW-0812">Transmembrane</keyword>
<reference evidence="9" key="1">
    <citation type="journal article" date="2016" name="Nat. Biotechnol.">
        <title>Sequencing wild and cultivated cassava and related species reveals extensive interspecific hybridization and genetic diversity.</title>
        <authorList>
            <person name="Bredeson J.V."/>
            <person name="Lyons J.B."/>
            <person name="Prochnik S.E."/>
            <person name="Wu G.A."/>
            <person name="Ha C.M."/>
            <person name="Edsinger-Gonzales E."/>
            <person name="Grimwood J."/>
            <person name="Schmutz J."/>
            <person name="Rabbi I.Y."/>
            <person name="Egesi C."/>
            <person name="Nauluvula P."/>
            <person name="Lebot V."/>
            <person name="Ndunguru J."/>
            <person name="Mkamilo G."/>
            <person name="Bart R.S."/>
            <person name="Setter T.L."/>
            <person name="Gleadow R.M."/>
            <person name="Kulakow P."/>
            <person name="Ferguson M.E."/>
            <person name="Rounsley S."/>
            <person name="Rokhsar D.S."/>
        </authorList>
    </citation>
    <scope>NUCLEOTIDE SEQUENCE [LARGE SCALE GENOMIC DNA]</scope>
    <source>
        <strain evidence="9">cv. AM560-2</strain>
    </source>
</reference>
<evidence type="ECO:0000256" key="3">
    <source>
        <dbReference type="ARBA" id="ARBA00022989"/>
    </source>
</evidence>
<keyword evidence="2 6" id="KW-0256">Endoplasmic reticulum</keyword>
<dbReference type="OMA" id="KEPADEH"/>
<dbReference type="HAMAP" id="MF_03058">
    <property type="entry name" value="VMA21"/>
    <property type="match status" value="1"/>
</dbReference>
<keyword evidence="4 6" id="KW-0472">Membrane</keyword>
<feature type="transmembrane region" description="Helical" evidence="6">
    <location>
        <begin position="40"/>
        <end position="63"/>
    </location>
</feature>
<dbReference type="Proteomes" id="UP000091857">
    <property type="component" value="Chromosome 1"/>
</dbReference>
<dbReference type="Gramene" id="Manes.01G042100.4.v8.1">
    <property type="protein sequence ID" value="Manes.01G042100.4.v8.1.CDS"/>
    <property type="gene ID" value="Manes.01G042100.v8.1"/>
</dbReference>
<comment type="similarity">
    <text evidence="6">Belongs to the VMA21 family.</text>
</comment>
<gene>
    <name evidence="8" type="ORF">MANES_01G042100v8</name>
</gene>
<dbReference type="Pfam" id="PF09446">
    <property type="entry name" value="VMA21"/>
    <property type="match status" value="1"/>
</dbReference>
<dbReference type="Gramene" id="Manes.01G042100.7.v8.1">
    <property type="protein sequence ID" value="Manes.01G042100.7.v8.1.CDS"/>
    <property type="gene ID" value="Manes.01G042100.v8.1"/>
</dbReference>
<evidence type="ECO:0000256" key="2">
    <source>
        <dbReference type="ARBA" id="ARBA00022824"/>
    </source>
</evidence>
<evidence type="ECO:0000256" key="5">
    <source>
        <dbReference type="ARBA" id="ARBA00023329"/>
    </source>
</evidence>
<comment type="subcellular location">
    <subcellularLocation>
        <location evidence="6">Endoplasmic reticulum membrane</location>
        <topology evidence="6">Multi-pass membrane protein</topology>
    </subcellularLocation>
    <subcellularLocation>
        <location evidence="6">Endoplasmic reticulum-Golgi intermediate compartment membrane</location>
        <topology evidence="6">Multi-pass membrane protein</topology>
    </subcellularLocation>
    <subcellularLocation>
        <location evidence="6">Cytoplasmic vesicle</location>
        <location evidence="6">COPII-coated vesicle membrane</location>
        <topology evidence="6">Multi-pass membrane protein</topology>
    </subcellularLocation>
</comment>
<protein>
    <recommendedName>
        <fullName evidence="6">Vacuolar ATPase assembly integral membrane protein VMA21 homolog</fullName>
    </recommendedName>
</protein>
<evidence type="ECO:0000313" key="8">
    <source>
        <dbReference type="EMBL" id="OAY59575.1"/>
    </source>
</evidence>
<dbReference type="GO" id="GO:0012507">
    <property type="term" value="C:ER to Golgi transport vesicle membrane"/>
    <property type="evidence" value="ECO:0007669"/>
    <property type="project" value="UniProtKB-SubCell"/>
</dbReference>
<evidence type="ECO:0000313" key="9">
    <source>
        <dbReference type="Proteomes" id="UP000091857"/>
    </source>
</evidence>
<dbReference type="Gramene" id="Manes.01G042100.2.v8.1">
    <property type="protein sequence ID" value="Manes.01G042100.2.v8.1.CDS"/>
    <property type="gene ID" value="Manes.01G042100.v8.1"/>
</dbReference>
<evidence type="ECO:0000256" key="6">
    <source>
        <dbReference type="HAMAP-Rule" id="MF_03058"/>
    </source>
</evidence>
<dbReference type="GO" id="GO:0005789">
    <property type="term" value="C:endoplasmic reticulum membrane"/>
    <property type="evidence" value="ECO:0000318"/>
    <property type="project" value="GO_Central"/>
</dbReference>
<feature type="transmembrane region" description="Helical" evidence="6">
    <location>
        <begin position="7"/>
        <end position="28"/>
    </location>
</feature>
<keyword evidence="9" id="KW-1185">Reference proteome</keyword>
<dbReference type="Gramene" id="Manes.01G042100.9.v8.1">
    <property type="protein sequence ID" value="Manes.01G042100.9.v8.1.CDS"/>
    <property type="gene ID" value="Manes.01G042100.v8.1"/>
</dbReference>
<dbReference type="AlphaFoldDB" id="A0A2C9WHT1"/>
<dbReference type="PANTHER" id="PTHR31792">
    <property type="entry name" value="VACUOLAR ATPASE ASSEMBLY INTEGRAL MEMBRANE PROTEIN VMA21"/>
    <property type="match status" value="1"/>
</dbReference>
<dbReference type="Gramene" id="Manes.01G042100.8.v8.1">
    <property type="protein sequence ID" value="Manes.01G042100.8.v8.1.CDS"/>
    <property type="gene ID" value="Manes.01G042100.v8.1"/>
</dbReference>
<dbReference type="PANTHER" id="PTHR31792:SF3">
    <property type="entry name" value="VACUOLAR ATPASE ASSEMBLY INTEGRAL MEMBRANE PROTEIN VMA21"/>
    <property type="match status" value="1"/>
</dbReference>
<name>A0A2C9WHT1_MANES</name>
<proteinExistence type="inferred from homology"/>
<dbReference type="Gramene" id="Manes.01G042100.3.v8.1">
    <property type="protein sequence ID" value="Manes.01G042100.3.v8.1.CDS"/>
    <property type="gene ID" value="Manes.01G042100.v8.1"/>
</dbReference>
<comment type="caution">
    <text evidence="8">The sequence shown here is derived from an EMBL/GenBank/DDBJ whole genome shotgun (WGS) entry which is preliminary data.</text>
</comment>
<dbReference type="STRING" id="3983.A0A2C9WHT1"/>
<accession>A0A2C9WHT1</accession>
<organism evidence="8 9">
    <name type="scientific">Manihot esculenta</name>
    <name type="common">Cassava</name>
    <name type="synonym">Jatropha manihot</name>
    <dbReference type="NCBI Taxonomy" id="3983"/>
    <lineage>
        <taxon>Eukaryota</taxon>
        <taxon>Viridiplantae</taxon>
        <taxon>Streptophyta</taxon>
        <taxon>Embryophyta</taxon>
        <taxon>Tracheophyta</taxon>
        <taxon>Spermatophyta</taxon>
        <taxon>Magnoliopsida</taxon>
        <taxon>eudicotyledons</taxon>
        <taxon>Gunneridae</taxon>
        <taxon>Pentapetalae</taxon>
        <taxon>rosids</taxon>
        <taxon>fabids</taxon>
        <taxon>Malpighiales</taxon>
        <taxon>Euphorbiaceae</taxon>
        <taxon>Crotonoideae</taxon>
        <taxon>Manihoteae</taxon>
        <taxon>Manihot</taxon>
    </lineage>
</organism>
<feature type="compositionally biased region" description="Basic and acidic residues" evidence="7">
    <location>
        <begin position="92"/>
        <end position="105"/>
    </location>
</feature>
<comment type="function">
    <text evidence="6">Required for the assembly of the V0 complex of the vacuolar ATPase (V-ATPase) in the endoplasmic reticulum.</text>
</comment>
<feature type="region of interest" description="Disordered" evidence="7">
    <location>
        <begin position="86"/>
        <end position="105"/>
    </location>
</feature>
<dbReference type="GO" id="GO:0033116">
    <property type="term" value="C:endoplasmic reticulum-Golgi intermediate compartment membrane"/>
    <property type="evidence" value="ECO:0007669"/>
    <property type="project" value="UniProtKB-SubCell"/>
</dbReference>
<dbReference type="GO" id="GO:0070072">
    <property type="term" value="P:vacuolar proton-transporting V-type ATPase complex assembly"/>
    <property type="evidence" value="ECO:0000318"/>
    <property type="project" value="GO_Central"/>
</dbReference>
<dbReference type="EMBL" id="CM004387">
    <property type="protein sequence ID" value="OAY59575.1"/>
    <property type="molecule type" value="Genomic_DNA"/>
</dbReference>
<keyword evidence="3 6" id="KW-1133">Transmembrane helix</keyword>
<evidence type="ECO:0000256" key="7">
    <source>
        <dbReference type="SAM" id="MobiDB-lite"/>
    </source>
</evidence>
<evidence type="ECO:0000256" key="1">
    <source>
        <dbReference type="ARBA" id="ARBA00022692"/>
    </source>
</evidence>
<dbReference type="OrthoDB" id="160405at2759"/>
<sequence length="105" mass="11598">MAGVIKKFFIASMFMWMAPIIILCGFNHDLIPGVSHLSPYSLTLLSGFVAVISVNIVIAFYIYMAMKEPADEHEPDPTFVSEAKASVSHLIGKTEDSSQSMKKEE</sequence>
<dbReference type="Gramene" id="Manes.01G042100.10.v8.1">
    <property type="protein sequence ID" value="Manes.01G042100.10.v8.1.CDS"/>
    <property type="gene ID" value="Manes.01G042100.v8.1"/>
</dbReference>
<dbReference type="InterPro" id="IPR019013">
    <property type="entry name" value="Vma21"/>
</dbReference>
<evidence type="ECO:0000256" key="4">
    <source>
        <dbReference type="ARBA" id="ARBA00023136"/>
    </source>
</evidence>